<evidence type="ECO:0000313" key="5">
    <source>
        <dbReference type="Proteomes" id="UP000005324"/>
    </source>
</evidence>
<name>D5RLB9_9PROT</name>
<comment type="caution">
    <text evidence="2">Lacks conserved residue(s) required for the propagation of feature annotation.</text>
</comment>
<keyword evidence="2" id="KW-0442">Lipid degradation</keyword>
<sequence length="558" mass="59093">MTSPNPVAGNATFQLGLVLAGAVSAGAYTAGVLDFLTEALDRWDGAREAAVPPPAHRVVLKAVSSASAGSMCAAILAAAAGRRFPPVRATDHAAYEARQGGPRNPFYDSWVLAPRLERLLDTGDLQGGPLLSLLNGTWLRDVVDAALNGHGVAQGWWLRPWIDPALELRLTLGNLTGQPYCAAFGGAAGQGLPMMRHAAMADFRLGLAAPQGSWWGLSGEPTAVAADWSLLGRAALASGAFPLFLPARELPAGPANLLSLLVPTGQKRGPLHLAEYRTLAPLATPAAPATMLCVDGGVFDNEPVQLCRSRLVAPGERMPREGREADRGLIMVDPFPAPDPFGPTSEKTPIGKVAWALLSAWKNQARFRPEDIALAFDEAAYSRYLIAPSRPPGGAGGGAPSPLAAGGLAGFLGFFHVEYRRHDYFLGRRNAQNFLRHSFALPRENPLLADWRQREVAISAAYPELVAQAQAASATGGAHWPLVPLLGPLAVEEPLPAWPAGRFGPASLQAPLRARLKALLGASGLPRLLTGLGNWAYGDKAVDWAIRQVAEELRIQQL</sequence>
<dbReference type="AlphaFoldDB" id="D5RLB9"/>
<accession>D5RLB9</accession>
<gene>
    <name evidence="4" type="ORF">HMPREF0731_1880</name>
</gene>
<dbReference type="HOGENOM" id="CLU_021032_0_0_5"/>
<dbReference type="GO" id="GO:0016042">
    <property type="term" value="P:lipid catabolic process"/>
    <property type="evidence" value="ECO:0007669"/>
    <property type="project" value="UniProtKB-UniRule"/>
</dbReference>
<evidence type="ECO:0000259" key="3">
    <source>
        <dbReference type="PROSITE" id="PS51635"/>
    </source>
</evidence>
<dbReference type="Proteomes" id="UP000005324">
    <property type="component" value="Unassembled WGS sequence"/>
</dbReference>
<dbReference type="SUPFAM" id="SSF52151">
    <property type="entry name" value="FabD/lysophospholipase-like"/>
    <property type="match status" value="1"/>
</dbReference>
<proteinExistence type="predicted"/>
<dbReference type="InterPro" id="IPR016035">
    <property type="entry name" value="Acyl_Trfase/lysoPLipase"/>
</dbReference>
<evidence type="ECO:0000313" key="4">
    <source>
        <dbReference type="EMBL" id="EFH11906.1"/>
    </source>
</evidence>
<keyword evidence="5" id="KW-1185">Reference proteome</keyword>
<dbReference type="InterPro" id="IPR002641">
    <property type="entry name" value="PNPLA_dom"/>
</dbReference>
<comment type="caution">
    <text evidence="4">The sequence shown here is derived from an EMBL/GenBank/DDBJ whole genome shotgun (WGS) entry which is preliminary data.</text>
</comment>
<organism evidence="4 5">
    <name type="scientific">Pseudoroseomonas cervicalis ATCC 49957</name>
    <dbReference type="NCBI Taxonomy" id="525371"/>
    <lineage>
        <taxon>Bacteria</taxon>
        <taxon>Pseudomonadati</taxon>
        <taxon>Pseudomonadota</taxon>
        <taxon>Alphaproteobacteria</taxon>
        <taxon>Acetobacterales</taxon>
        <taxon>Roseomonadaceae</taxon>
        <taxon>Roseomonas</taxon>
    </lineage>
</organism>
<reference evidence="4 5" key="1">
    <citation type="submission" date="2010-04" db="EMBL/GenBank/DDBJ databases">
        <authorList>
            <person name="Qin X."/>
            <person name="Bachman B."/>
            <person name="Battles P."/>
            <person name="Bell A."/>
            <person name="Bess C."/>
            <person name="Bickham C."/>
            <person name="Chaboub L."/>
            <person name="Chen D."/>
            <person name="Coyle M."/>
            <person name="Deiros D.R."/>
            <person name="Dinh H."/>
            <person name="Forbes L."/>
            <person name="Fowler G."/>
            <person name="Francisco L."/>
            <person name="Fu Q."/>
            <person name="Gubbala S."/>
            <person name="Hale W."/>
            <person name="Han Y."/>
            <person name="Hemphill L."/>
            <person name="Highlander S.K."/>
            <person name="Hirani K."/>
            <person name="Hogues M."/>
            <person name="Jackson L."/>
            <person name="Jakkamsetti A."/>
            <person name="Javaid M."/>
            <person name="Jiang H."/>
            <person name="Korchina V."/>
            <person name="Kovar C."/>
            <person name="Lara F."/>
            <person name="Lee S."/>
            <person name="Mata R."/>
            <person name="Mathew T."/>
            <person name="Moen C."/>
            <person name="Morales K."/>
            <person name="Munidasa M."/>
            <person name="Nazareth L."/>
            <person name="Ngo R."/>
            <person name="Nguyen L."/>
            <person name="Okwuonu G."/>
            <person name="Ongeri F."/>
            <person name="Patil S."/>
            <person name="Petrosino J."/>
            <person name="Pham C."/>
            <person name="Pham P."/>
            <person name="Pu L.-L."/>
            <person name="Puazo M."/>
            <person name="Raj R."/>
            <person name="Reid J."/>
            <person name="Rouhana J."/>
            <person name="Saada N."/>
            <person name="Shang Y."/>
            <person name="Simmons D."/>
            <person name="Thornton R."/>
            <person name="Warren J."/>
            <person name="Weissenberger G."/>
            <person name="Zhang J."/>
            <person name="Zhang L."/>
            <person name="Zhou C."/>
            <person name="Zhu D."/>
            <person name="Muzny D."/>
            <person name="Worley K."/>
            <person name="Gibbs R."/>
        </authorList>
    </citation>
    <scope>NUCLEOTIDE SEQUENCE [LARGE SCALE GENOMIC DNA]</scope>
    <source>
        <strain evidence="4 5">ATCC 49957</strain>
    </source>
</reference>
<dbReference type="EMBL" id="ADVL01000306">
    <property type="protein sequence ID" value="EFH11906.1"/>
    <property type="molecule type" value="Genomic_DNA"/>
</dbReference>
<feature type="active site" description="Nucleophile" evidence="2">
    <location>
        <position position="67"/>
    </location>
</feature>
<dbReference type="GO" id="GO:0016787">
    <property type="term" value="F:hydrolase activity"/>
    <property type="evidence" value="ECO:0007669"/>
    <property type="project" value="UniProtKB-UniRule"/>
</dbReference>
<keyword evidence="1 2" id="KW-0443">Lipid metabolism</keyword>
<protein>
    <recommendedName>
        <fullName evidence="3">PNPLA domain-containing protein</fullName>
    </recommendedName>
</protein>
<evidence type="ECO:0000256" key="2">
    <source>
        <dbReference type="PROSITE-ProRule" id="PRU01161"/>
    </source>
</evidence>
<feature type="short sequence motif" description="DGA/G" evidence="2">
    <location>
        <begin position="295"/>
        <end position="297"/>
    </location>
</feature>
<feature type="active site" description="Proton acceptor" evidence="2">
    <location>
        <position position="295"/>
    </location>
</feature>
<dbReference type="RefSeq" id="WP_007004297.1">
    <property type="nucleotide sequence ID" value="NZ_GG770779.1"/>
</dbReference>
<keyword evidence="2" id="KW-0378">Hydrolase</keyword>
<dbReference type="PROSITE" id="PS51635">
    <property type="entry name" value="PNPLA"/>
    <property type="match status" value="1"/>
</dbReference>
<evidence type="ECO:0000256" key="1">
    <source>
        <dbReference type="ARBA" id="ARBA00023098"/>
    </source>
</evidence>
<feature type="domain" description="PNPLA" evidence="3">
    <location>
        <begin position="17"/>
        <end position="308"/>
    </location>
</feature>